<dbReference type="AlphaFoldDB" id="A0A9Q0QP32"/>
<keyword evidence="3" id="KW-1185">Reference proteome</keyword>
<gene>
    <name evidence="2" type="ORF">NE237_018536</name>
</gene>
<comment type="caution">
    <text evidence="2">The sequence shown here is derived from an EMBL/GenBank/DDBJ whole genome shotgun (WGS) entry which is preliminary data.</text>
</comment>
<dbReference type="EMBL" id="JAMYWD010000007">
    <property type="protein sequence ID" value="KAJ4966687.1"/>
    <property type="molecule type" value="Genomic_DNA"/>
</dbReference>
<accession>A0A9Q0QP32</accession>
<evidence type="ECO:0000313" key="3">
    <source>
        <dbReference type="Proteomes" id="UP001141806"/>
    </source>
</evidence>
<proteinExistence type="predicted"/>
<sequence>MTSKDFRRMFQNPCKLTNESAQAIPIVPTTNKQLEEETPPKNQNEKIHPSTQSGSDRFFCGQKLSYIEKGTDNKITEQALRMGNMDPSSLPKESRAPATYFEDQEIVYVNEGKGNTEYSVSLDFGNMGPWHSTEDEAQK</sequence>
<name>A0A9Q0QP32_9MAGN</name>
<evidence type="ECO:0000256" key="1">
    <source>
        <dbReference type="SAM" id="MobiDB-lite"/>
    </source>
</evidence>
<reference evidence="2" key="1">
    <citation type="journal article" date="2023" name="Plant J.">
        <title>The genome of the king protea, Protea cynaroides.</title>
        <authorList>
            <person name="Chang J."/>
            <person name="Duong T.A."/>
            <person name="Schoeman C."/>
            <person name="Ma X."/>
            <person name="Roodt D."/>
            <person name="Barker N."/>
            <person name="Li Z."/>
            <person name="Van de Peer Y."/>
            <person name="Mizrachi E."/>
        </authorList>
    </citation>
    <scope>NUCLEOTIDE SEQUENCE</scope>
    <source>
        <tissue evidence="2">Young leaves</tissue>
    </source>
</reference>
<evidence type="ECO:0000313" key="2">
    <source>
        <dbReference type="EMBL" id="KAJ4966687.1"/>
    </source>
</evidence>
<feature type="compositionally biased region" description="Basic and acidic residues" evidence="1">
    <location>
        <begin position="33"/>
        <end position="48"/>
    </location>
</feature>
<feature type="region of interest" description="Disordered" evidence="1">
    <location>
        <begin position="21"/>
        <end position="57"/>
    </location>
</feature>
<dbReference type="Proteomes" id="UP001141806">
    <property type="component" value="Unassembled WGS sequence"/>
</dbReference>
<organism evidence="2 3">
    <name type="scientific">Protea cynaroides</name>
    <dbReference type="NCBI Taxonomy" id="273540"/>
    <lineage>
        <taxon>Eukaryota</taxon>
        <taxon>Viridiplantae</taxon>
        <taxon>Streptophyta</taxon>
        <taxon>Embryophyta</taxon>
        <taxon>Tracheophyta</taxon>
        <taxon>Spermatophyta</taxon>
        <taxon>Magnoliopsida</taxon>
        <taxon>Proteales</taxon>
        <taxon>Proteaceae</taxon>
        <taxon>Protea</taxon>
    </lineage>
</organism>
<protein>
    <submittedName>
        <fullName evidence="2">Uncharacterized protein</fullName>
    </submittedName>
</protein>